<proteinExistence type="predicted"/>
<accession>A0ABR1UXL7</accession>
<dbReference type="EMBL" id="JAQQWM010000005">
    <property type="protein sequence ID" value="KAK8063686.1"/>
    <property type="molecule type" value="Genomic_DNA"/>
</dbReference>
<gene>
    <name evidence="2" type="ORF">PG996_008338</name>
</gene>
<feature type="region of interest" description="Disordered" evidence="1">
    <location>
        <begin position="159"/>
        <end position="195"/>
    </location>
</feature>
<feature type="region of interest" description="Disordered" evidence="1">
    <location>
        <begin position="574"/>
        <end position="615"/>
    </location>
</feature>
<feature type="compositionally biased region" description="Basic and acidic residues" evidence="1">
    <location>
        <begin position="539"/>
        <end position="551"/>
    </location>
</feature>
<reference evidence="2 3" key="1">
    <citation type="submission" date="2023-01" db="EMBL/GenBank/DDBJ databases">
        <title>Analysis of 21 Apiospora genomes using comparative genomics revels a genus with tremendous synthesis potential of carbohydrate active enzymes and secondary metabolites.</title>
        <authorList>
            <person name="Sorensen T."/>
        </authorList>
    </citation>
    <scope>NUCLEOTIDE SEQUENCE [LARGE SCALE GENOMIC DNA]</scope>
    <source>
        <strain evidence="2 3">CBS 83171</strain>
    </source>
</reference>
<dbReference type="Proteomes" id="UP001446871">
    <property type="component" value="Unassembled WGS sequence"/>
</dbReference>
<feature type="compositionally biased region" description="Polar residues" evidence="1">
    <location>
        <begin position="162"/>
        <end position="173"/>
    </location>
</feature>
<evidence type="ECO:0000313" key="2">
    <source>
        <dbReference type="EMBL" id="KAK8063686.1"/>
    </source>
</evidence>
<feature type="region of interest" description="Disordered" evidence="1">
    <location>
        <begin position="491"/>
        <end position="560"/>
    </location>
</feature>
<keyword evidence="3" id="KW-1185">Reference proteome</keyword>
<feature type="region of interest" description="Disordered" evidence="1">
    <location>
        <begin position="316"/>
        <end position="348"/>
    </location>
</feature>
<evidence type="ECO:0000256" key="1">
    <source>
        <dbReference type="SAM" id="MobiDB-lite"/>
    </source>
</evidence>
<name>A0ABR1UXL7_9PEZI</name>
<comment type="caution">
    <text evidence="2">The sequence shown here is derived from an EMBL/GenBank/DDBJ whole genome shotgun (WGS) entry which is preliminary data.</text>
</comment>
<organism evidence="2 3">
    <name type="scientific">Apiospora saccharicola</name>
    <dbReference type="NCBI Taxonomy" id="335842"/>
    <lineage>
        <taxon>Eukaryota</taxon>
        <taxon>Fungi</taxon>
        <taxon>Dikarya</taxon>
        <taxon>Ascomycota</taxon>
        <taxon>Pezizomycotina</taxon>
        <taxon>Sordariomycetes</taxon>
        <taxon>Xylariomycetidae</taxon>
        <taxon>Amphisphaeriales</taxon>
        <taxon>Apiosporaceae</taxon>
        <taxon>Apiospora</taxon>
    </lineage>
</organism>
<protein>
    <submittedName>
        <fullName evidence="2">Uncharacterized protein</fullName>
    </submittedName>
</protein>
<sequence length="828" mass="92971">MPLQPKPQRLTLVSARQEWKKHCVAVEERYHKKRAILDSRKNSELSALSRVSLKLSDEERRLAMEKVKVDYKRSVDELEARRRGEDQEYLRTLAYHEPQNGQEQPPIADSPVPDASREMIEAKAMSAQRSGAVSAEMGSKATDDPCRWELHGVTVRSLPLHTPTSDLSAGDSETLNHKRKADGDSSSYPKRQRTTETAFVTPVSVKRDPIKTLMFADVRKNAVDSNDWDTIIEWPEQSKQFWVLFCEEHGHHFKQKADNAAAKHLVGSLHGLPTRDRRPAIVQLGYYIPDCTEKLRDLHNAEVNAKYASGYIPRNDRKREAKVKGPPAPASERSQQKPNQPAASQESSIITDPKAGRIYYAKYEGQYWAVVILGWDKLPDGCRHPTLAASELIKHDPPRCYVFDGFKRILDWKPNYKDGEKSVQKREFPVMYFDEQKNYGWVPAKDLSDIDLFRANAPKKKGYPEGSYNDARDWWAQSWGSKSWEEFSANRKGLRVKDSAGSQPKSPDTIRAGPQYRAPQSRHNSESSFSNPSEMISALERDTDSTEKDNPPENNSNPALFSFDETLKKLSANPIGLPNSVTLDMKDRDEPKPNQVSRGRIPDGGRSTISTPGLAPIPNPDLSISTAHRSAPPDAAPSVLAAPEFEAPTLAVPVASPVLAPPVIVPPSSAMSPQMPTPQTPTPQSHIATIGSAQAFSASTYEIASYERLFTEGDEVRSQLIWQRGSRSEPCVQLMISADGRTAETQGGPFDLIIKPQECRQVRLKTPITEDRQINEHRRGYVTLHLVSGEPSIRMAFDRTDDDDGEMGFRRARLFVRWLWGQNPNMKS</sequence>
<feature type="compositionally biased region" description="Polar residues" evidence="1">
    <location>
        <begin position="332"/>
        <end position="348"/>
    </location>
</feature>
<evidence type="ECO:0000313" key="3">
    <source>
        <dbReference type="Proteomes" id="UP001446871"/>
    </source>
</evidence>